<keyword evidence="7" id="KW-1185">Reference proteome</keyword>
<evidence type="ECO:0000256" key="4">
    <source>
        <dbReference type="ARBA" id="ARBA00022679"/>
    </source>
</evidence>
<accession>A0A3S1FS86</accession>
<dbReference type="AlphaFoldDB" id="A0A3S1FS86"/>
<sequence>MFTQMQNPLVSVIIPVFNDSQRLKLCLDALEKQTYPKHCYEIIVVDNASEENTEDIVSQFSQVILAYESNPGSYAARNKGISLANGEIIAFTDSDCIPAQDWIDKGVTRLLEAPDCGLVGGKIQLFFRNPDKLTLVELYESVVAFPQKQYVQEIRFAATANLFTFKSVLEKVGYFDSNLKSRGDLEWGQRVFRAGYKQIYADDVCVLHPARYTFSQLHQKIQRVAGGIYDLKTEKSVLKNFKEVYRDLRPPIEFIFKYLPDIKLNGINKKVQFLYVVLFIHYVKAWENMQLRLGANSKR</sequence>
<evidence type="ECO:0000256" key="3">
    <source>
        <dbReference type="ARBA" id="ARBA00022676"/>
    </source>
</evidence>
<feature type="domain" description="Glycosyltransferase 2-like" evidence="5">
    <location>
        <begin position="11"/>
        <end position="161"/>
    </location>
</feature>
<evidence type="ECO:0000256" key="1">
    <source>
        <dbReference type="ARBA" id="ARBA00004776"/>
    </source>
</evidence>
<evidence type="ECO:0000313" key="6">
    <source>
        <dbReference type="EMBL" id="RUR84599.1"/>
    </source>
</evidence>
<comment type="caution">
    <text evidence="6">The sequence shown here is derived from an EMBL/GenBank/DDBJ whole genome shotgun (WGS) entry which is preliminary data.</text>
</comment>
<dbReference type="Gene3D" id="3.90.550.10">
    <property type="entry name" value="Spore Coat Polysaccharide Biosynthesis Protein SpsA, Chain A"/>
    <property type="match status" value="1"/>
</dbReference>
<comment type="similarity">
    <text evidence="2">Belongs to the glycosyltransferase 2 family.</text>
</comment>
<dbReference type="InterPro" id="IPR001173">
    <property type="entry name" value="Glyco_trans_2-like"/>
</dbReference>
<evidence type="ECO:0000259" key="5">
    <source>
        <dbReference type="Pfam" id="PF00535"/>
    </source>
</evidence>
<comment type="pathway">
    <text evidence="1">Cell wall biogenesis; cell wall polysaccharide biosynthesis.</text>
</comment>
<dbReference type="OrthoDB" id="153025at2"/>
<name>A0A3S1FS86_CHLFR</name>
<evidence type="ECO:0000313" key="7">
    <source>
        <dbReference type="Proteomes" id="UP000268857"/>
    </source>
</evidence>
<keyword evidence="3" id="KW-0328">Glycosyltransferase</keyword>
<dbReference type="PANTHER" id="PTHR43179:SF12">
    <property type="entry name" value="GALACTOFURANOSYLTRANSFERASE GLFT2"/>
    <property type="match status" value="1"/>
</dbReference>
<dbReference type="PANTHER" id="PTHR43179">
    <property type="entry name" value="RHAMNOSYLTRANSFERASE WBBL"/>
    <property type="match status" value="1"/>
</dbReference>
<reference evidence="6 7" key="1">
    <citation type="journal article" date="2019" name="Genome Biol. Evol.">
        <title>Day and night: Metabolic profiles and evolutionary relationships of six axenic non-marine cyanobacteria.</title>
        <authorList>
            <person name="Will S.E."/>
            <person name="Henke P."/>
            <person name="Boedeker C."/>
            <person name="Huang S."/>
            <person name="Brinkmann H."/>
            <person name="Rohde M."/>
            <person name="Jarek M."/>
            <person name="Friedl T."/>
            <person name="Seufert S."/>
            <person name="Schumacher M."/>
            <person name="Overmann J."/>
            <person name="Neumann-Schaal M."/>
            <person name="Petersen J."/>
        </authorList>
    </citation>
    <scope>NUCLEOTIDE SEQUENCE [LARGE SCALE GENOMIC DNA]</scope>
    <source>
        <strain evidence="6 7">PCC 6912</strain>
    </source>
</reference>
<evidence type="ECO:0000256" key="2">
    <source>
        <dbReference type="ARBA" id="ARBA00006739"/>
    </source>
</evidence>
<dbReference type="STRING" id="211165.GCA_000317285_03912"/>
<dbReference type="InterPro" id="IPR029044">
    <property type="entry name" value="Nucleotide-diphossugar_trans"/>
</dbReference>
<dbReference type="EMBL" id="RSCJ01000004">
    <property type="protein sequence ID" value="RUR84599.1"/>
    <property type="molecule type" value="Genomic_DNA"/>
</dbReference>
<proteinExistence type="inferred from homology"/>
<dbReference type="SUPFAM" id="SSF53448">
    <property type="entry name" value="Nucleotide-diphospho-sugar transferases"/>
    <property type="match status" value="1"/>
</dbReference>
<protein>
    <recommendedName>
        <fullName evidence="5">Glycosyltransferase 2-like domain-containing protein</fullName>
    </recommendedName>
</protein>
<dbReference type="RefSeq" id="WP_016875530.1">
    <property type="nucleotide sequence ID" value="NZ_AJLN01000100.1"/>
</dbReference>
<dbReference type="Pfam" id="PF00535">
    <property type="entry name" value="Glycos_transf_2"/>
    <property type="match status" value="1"/>
</dbReference>
<dbReference type="GO" id="GO:0016757">
    <property type="term" value="F:glycosyltransferase activity"/>
    <property type="evidence" value="ECO:0007669"/>
    <property type="project" value="UniProtKB-KW"/>
</dbReference>
<keyword evidence="4" id="KW-0808">Transferase</keyword>
<organism evidence="6 7">
    <name type="scientific">Chlorogloeopsis fritschii PCC 6912</name>
    <dbReference type="NCBI Taxonomy" id="211165"/>
    <lineage>
        <taxon>Bacteria</taxon>
        <taxon>Bacillati</taxon>
        <taxon>Cyanobacteriota</taxon>
        <taxon>Cyanophyceae</taxon>
        <taxon>Nostocales</taxon>
        <taxon>Chlorogloeopsidaceae</taxon>
        <taxon>Chlorogloeopsis</taxon>
    </lineage>
</organism>
<gene>
    <name evidence="6" type="ORF">PCC6912_14940</name>
</gene>
<dbReference type="Proteomes" id="UP000268857">
    <property type="component" value="Unassembled WGS sequence"/>
</dbReference>